<dbReference type="RefSeq" id="WP_161744327.1">
    <property type="nucleotide sequence ID" value="NZ_JAAAMV010000012.1"/>
</dbReference>
<dbReference type="Gene3D" id="3.40.710.10">
    <property type="entry name" value="DD-peptidase/beta-lactamase superfamily"/>
    <property type="match status" value="1"/>
</dbReference>
<evidence type="ECO:0000313" key="3">
    <source>
        <dbReference type="EMBL" id="NBD25527.1"/>
    </source>
</evidence>
<dbReference type="InterPro" id="IPR001466">
    <property type="entry name" value="Beta-lactam-related"/>
</dbReference>
<evidence type="ECO:0000259" key="2">
    <source>
        <dbReference type="Pfam" id="PF00144"/>
    </source>
</evidence>
<evidence type="ECO:0000256" key="1">
    <source>
        <dbReference type="ARBA" id="ARBA00022801"/>
    </source>
</evidence>
<dbReference type="Pfam" id="PF00144">
    <property type="entry name" value="Beta-lactamase"/>
    <property type="match status" value="1"/>
</dbReference>
<keyword evidence="1 3" id="KW-0378">Hydrolase</keyword>
<dbReference type="PANTHER" id="PTHR43283">
    <property type="entry name" value="BETA-LACTAMASE-RELATED"/>
    <property type="match status" value="1"/>
</dbReference>
<proteinExistence type="predicted"/>
<dbReference type="Proteomes" id="UP000665561">
    <property type="component" value="Unassembled WGS sequence"/>
</dbReference>
<dbReference type="GO" id="GO:0016787">
    <property type="term" value="F:hydrolase activity"/>
    <property type="evidence" value="ECO:0007669"/>
    <property type="project" value="UniProtKB-KW"/>
</dbReference>
<organism evidence="3 4">
    <name type="scientific">Paenibacillus glycinis</name>
    <dbReference type="NCBI Taxonomy" id="2697035"/>
    <lineage>
        <taxon>Bacteria</taxon>
        <taxon>Bacillati</taxon>
        <taxon>Bacillota</taxon>
        <taxon>Bacilli</taxon>
        <taxon>Bacillales</taxon>
        <taxon>Paenibacillaceae</taxon>
        <taxon>Paenibacillus</taxon>
    </lineage>
</organism>
<accession>A0ABW9XT82</accession>
<name>A0ABW9XT82_9BACL</name>
<dbReference type="InterPro" id="IPR050789">
    <property type="entry name" value="Diverse_Enzym_Activities"/>
</dbReference>
<sequence>MKCANPWDEFQINIDDEVSRRIELETTISNTIMKNVEMGTIPGAVLVIASKGKLLLHKAYGFKEVSPIKKPMDIETIFDQASVTKIISTWCSILKLVEYGELDFEMRVEDCLIQARNTRVGKATVKDLLCHTSGLPERTYIKQYGTNEKRTLIDRICNDNIVEGIGEKVLYSNRGFILLGYIIEHISGMSLERFARQNIWEPTQMYSTMFNPSENFIQQIAPTEYREEIRDIQKGVVHDENAHWLGGVAGHAGVFSSSGDLTKFLVMLMAGGERQGTRILSEQLINDSLLNHTEHLNASRGLAWATDNTEFGRVFGHTGFTGTGLWINPSLDSFVILLTNRVHPTRNTLGIHELRENILKQSWKFILSLQQ</sequence>
<reference evidence="3 4" key="1">
    <citation type="submission" date="2020-01" db="EMBL/GenBank/DDBJ databases">
        <title>Paenibacillus soybeanensis sp. nov. isolated from the nodules of soybean (Glycine max(L.) Merr).</title>
        <authorList>
            <person name="Wang H."/>
        </authorList>
    </citation>
    <scope>NUCLEOTIDE SEQUENCE [LARGE SCALE GENOMIC DNA]</scope>
    <source>
        <strain evidence="3 4">T1</strain>
    </source>
</reference>
<dbReference type="SUPFAM" id="SSF56601">
    <property type="entry name" value="beta-lactamase/transpeptidase-like"/>
    <property type="match status" value="1"/>
</dbReference>
<dbReference type="PANTHER" id="PTHR43283:SF11">
    <property type="entry name" value="BETA-LACTAMASE-RELATED DOMAIN-CONTAINING PROTEIN"/>
    <property type="match status" value="1"/>
</dbReference>
<feature type="domain" description="Beta-lactamase-related" evidence="2">
    <location>
        <begin position="34"/>
        <end position="347"/>
    </location>
</feature>
<gene>
    <name evidence="3" type="ORF">GT019_16725</name>
</gene>
<comment type="caution">
    <text evidence="3">The sequence shown here is derived from an EMBL/GenBank/DDBJ whole genome shotgun (WGS) entry which is preliminary data.</text>
</comment>
<evidence type="ECO:0000313" key="4">
    <source>
        <dbReference type="Proteomes" id="UP000665561"/>
    </source>
</evidence>
<protein>
    <submittedName>
        <fullName evidence="3">Serine hydrolase</fullName>
    </submittedName>
</protein>
<dbReference type="InterPro" id="IPR012338">
    <property type="entry name" value="Beta-lactam/transpept-like"/>
</dbReference>
<dbReference type="EMBL" id="JAAAMV010000012">
    <property type="protein sequence ID" value="NBD25527.1"/>
    <property type="molecule type" value="Genomic_DNA"/>
</dbReference>
<keyword evidence="4" id="KW-1185">Reference proteome</keyword>